<evidence type="ECO:0000313" key="3">
    <source>
        <dbReference type="EMBL" id="GAA0546822.1"/>
    </source>
</evidence>
<evidence type="ECO:0000256" key="1">
    <source>
        <dbReference type="SAM" id="MobiDB-lite"/>
    </source>
</evidence>
<dbReference type="PROSITE" id="PS51729">
    <property type="entry name" value="GNAT_YJDJ"/>
    <property type="match status" value="1"/>
</dbReference>
<dbReference type="Pfam" id="PF14542">
    <property type="entry name" value="Acetyltransf_CG"/>
    <property type="match status" value="1"/>
</dbReference>
<dbReference type="InterPro" id="IPR016181">
    <property type="entry name" value="Acyl_CoA_acyltransferase"/>
</dbReference>
<dbReference type="Gene3D" id="3.40.630.30">
    <property type="match status" value="1"/>
</dbReference>
<keyword evidence="4" id="KW-1185">Reference proteome</keyword>
<feature type="domain" description="N-acetyltransferase" evidence="2">
    <location>
        <begin position="28"/>
        <end position="115"/>
    </location>
</feature>
<gene>
    <name evidence="3" type="ORF">GCM10009546_06110</name>
</gene>
<dbReference type="CDD" id="cd04301">
    <property type="entry name" value="NAT_SF"/>
    <property type="match status" value="1"/>
</dbReference>
<protein>
    <recommendedName>
        <fullName evidence="2">N-acetyltransferase domain-containing protein</fullName>
    </recommendedName>
</protein>
<organism evidence="3 4">
    <name type="scientific">Actinomadura livida</name>
    <dbReference type="NCBI Taxonomy" id="79909"/>
    <lineage>
        <taxon>Bacteria</taxon>
        <taxon>Bacillati</taxon>
        <taxon>Actinomycetota</taxon>
        <taxon>Actinomycetes</taxon>
        <taxon>Streptosporangiales</taxon>
        <taxon>Thermomonosporaceae</taxon>
        <taxon>Actinomadura</taxon>
    </lineage>
</organism>
<dbReference type="PANTHER" id="PTHR31435">
    <property type="entry name" value="PROTEIN NATD1"/>
    <property type="match status" value="1"/>
</dbReference>
<comment type="caution">
    <text evidence="3">The sequence shown here is derived from an EMBL/GenBank/DDBJ whole genome shotgun (WGS) entry which is preliminary data.</text>
</comment>
<dbReference type="SUPFAM" id="SSF55729">
    <property type="entry name" value="Acyl-CoA N-acyltransferases (Nat)"/>
    <property type="match status" value="1"/>
</dbReference>
<feature type="region of interest" description="Disordered" evidence="1">
    <location>
        <begin position="1"/>
        <end position="20"/>
    </location>
</feature>
<dbReference type="PANTHER" id="PTHR31435:SF10">
    <property type="entry name" value="BSR4717 PROTEIN"/>
    <property type="match status" value="1"/>
</dbReference>
<proteinExistence type="predicted"/>
<dbReference type="InterPro" id="IPR045057">
    <property type="entry name" value="Gcn5-rel_NAT"/>
</dbReference>
<reference evidence="4" key="1">
    <citation type="journal article" date="2019" name="Int. J. Syst. Evol. Microbiol.">
        <title>The Global Catalogue of Microorganisms (GCM) 10K type strain sequencing project: providing services to taxonomists for standard genome sequencing and annotation.</title>
        <authorList>
            <consortium name="The Broad Institute Genomics Platform"/>
            <consortium name="The Broad Institute Genome Sequencing Center for Infectious Disease"/>
            <person name="Wu L."/>
            <person name="Ma J."/>
        </authorList>
    </citation>
    <scope>NUCLEOTIDE SEQUENCE [LARGE SCALE GENOMIC DNA]</scope>
    <source>
        <strain evidence="4">JCM 10667</strain>
    </source>
</reference>
<accession>A0ABP3NNB5</accession>
<dbReference type="Proteomes" id="UP001501427">
    <property type="component" value="Unassembled WGS sequence"/>
</dbReference>
<dbReference type="InterPro" id="IPR031165">
    <property type="entry name" value="GNAT_YJDJ"/>
</dbReference>
<name>A0ABP3NNB5_9ACTN</name>
<evidence type="ECO:0000313" key="4">
    <source>
        <dbReference type="Proteomes" id="UP001501427"/>
    </source>
</evidence>
<sequence length="124" mass="13870">MLAGSVDRATTAPTREAQRTMPIDINVTRSPARRRYEAIVGDTTVAGFIDYEETSELIVLTHTEVAPAYEGQGVASTLARAALDEIRERNLKALVICPYIITWLRKHPEYQPLLYNAARPKTNK</sequence>
<dbReference type="EMBL" id="BAAAHD010000002">
    <property type="protein sequence ID" value="GAA0546822.1"/>
    <property type="molecule type" value="Genomic_DNA"/>
</dbReference>
<evidence type="ECO:0000259" key="2">
    <source>
        <dbReference type="PROSITE" id="PS51729"/>
    </source>
</evidence>